<keyword evidence="1 4" id="KW-0378">Hydrolase</keyword>
<dbReference type="EMBL" id="CP017641">
    <property type="protein sequence ID" value="APZ93569.1"/>
    <property type="molecule type" value="Genomic_DNA"/>
</dbReference>
<dbReference type="Gene3D" id="3.90.79.10">
    <property type="entry name" value="Nucleoside Triphosphate Pyrophosphohydrolase"/>
    <property type="match status" value="1"/>
</dbReference>
<dbReference type="PRINTS" id="PR00502">
    <property type="entry name" value="NUDIXFAMILY"/>
</dbReference>
<feature type="domain" description="Nudix hydrolase" evidence="3">
    <location>
        <begin position="31"/>
        <end position="156"/>
    </location>
</feature>
<dbReference type="GO" id="GO:0016787">
    <property type="term" value="F:hydrolase activity"/>
    <property type="evidence" value="ECO:0007669"/>
    <property type="project" value="UniProtKB-KW"/>
</dbReference>
<reference evidence="4 5" key="1">
    <citation type="journal article" date="2016" name="Front. Microbiol.">
        <title>Fuerstia marisgermanicae gen. nov., sp. nov., an Unusual Member of the Phylum Planctomycetes from the German Wadden Sea.</title>
        <authorList>
            <person name="Kohn T."/>
            <person name="Heuer A."/>
            <person name="Jogler M."/>
            <person name="Vollmers J."/>
            <person name="Boedeker C."/>
            <person name="Bunk B."/>
            <person name="Rast P."/>
            <person name="Borchert D."/>
            <person name="Glockner I."/>
            <person name="Freese H.M."/>
            <person name="Klenk H.P."/>
            <person name="Overmann J."/>
            <person name="Kaster A.K."/>
            <person name="Rohde M."/>
            <person name="Wiegand S."/>
            <person name="Jogler C."/>
        </authorList>
    </citation>
    <scope>NUCLEOTIDE SEQUENCE [LARGE SCALE GENOMIC DNA]</scope>
    <source>
        <strain evidence="4 5">NH11</strain>
    </source>
</reference>
<dbReference type="AlphaFoldDB" id="A0A1P8WHN0"/>
<dbReference type="PANTHER" id="PTHR43736:SF1">
    <property type="entry name" value="DIHYDRONEOPTERIN TRIPHOSPHATE DIPHOSPHATASE"/>
    <property type="match status" value="1"/>
</dbReference>
<evidence type="ECO:0000259" key="3">
    <source>
        <dbReference type="PROSITE" id="PS51462"/>
    </source>
</evidence>
<feature type="region of interest" description="Disordered" evidence="2">
    <location>
        <begin position="1"/>
        <end position="26"/>
    </location>
</feature>
<name>A0A1P8WHN0_9PLAN</name>
<organism evidence="4 5">
    <name type="scientific">Fuerstiella marisgermanici</name>
    <dbReference type="NCBI Taxonomy" id="1891926"/>
    <lineage>
        <taxon>Bacteria</taxon>
        <taxon>Pseudomonadati</taxon>
        <taxon>Planctomycetota</taxon>
        <taxon>Planctomycetia</taxon>
        <taxon>Planctomycetales</taxon>
        <taxon>Planctomycetaceae</taxon>
        <taxon>Fuerstiella</taxon>
    </lineage>
</organism>
<evidence type="ECO:0000313" key="5">
    <source>
        <dbReference type="Proteomes" id="UP000187735"/>
    </source>
</evidence>
<gene>
    <name evidence="4" type="ORF">Fuma_03187</name>
</gene>
<keyword evidence="5" id="KW-1185">Reference proteome</keyword>
<dbReference type="KEGG" id="fmr:Fuma_03187"/>
<dbReference type="InterPro" id="IPR000086">
    <property type="entry name" value="NUDIX_hydrolase_dom"/>
</dbReference>
<proteinExistence type="predicted"/>
<evidence type="ECO:0000256" key="2">
    <source>
        <dbReference type="SAM" id="MobiDB-lite"/>
    </source>
</evidence>
<evidence type="ECO:0000256" key="1">
    <source>
        <dbReference type="ARBA" id="ARBA00022801"/>
    </source>
</evidence>
<dbReference type="PANTHER" id="PTHR43736">
    <property type="entry name" value="ADP-RIBOSE PYROPHOSPHATASE"/>
    <property type="match status" value="1"/>
</dbReference>
<dbReference type="Proteomes" id="UP000187735">
    <property type="component" value="Chromosome"/>
</dbReference>
<evidence type="ECO:0000313" key="4">
    <source>
        <dbReference type="EMBL" id="APZ93569.1"/>
    </source>
</evidence>
<dbReference type="PROSITE" id="PS51462">
    <property type="entry name" value="NUDIX"/>
    <property type="match status" value="1"/>
</dbReference>
<sequence>MRERHFTGNKPARHAPRRPLQIGRQTAKMRRMRDGVVAVVFDATKENYLLVKRRDVPVWVLPGGGIDDGETPEVSAVREVLEESGFEVEVVRQVAVYTPTGRLTSETHSFECAIAGGAPSISDESMDVKFFPVDTYPPPVFDVHRNWMRDALRNEPEIIRKPVEGLDWKGIVKILVRHPVIAIRYLLSRIGIRWNSK</sequence>
<dbReference type="InterPro" id="IPR015797">
    <property type="entry name" value="NUDIX_hydrolase-like_dom_sf"/>
</dbReference>
<protein>
    <submittedName>
        <fullName evidence="4">RNA pyrophosphohydrolase</fullName>
    </submittedName>
</protein>
<dbReference type="SUPFAM" id="SSF55811">
    <property type="entry name" value="Nudix"/>
    <property type="match status" value="1"/>
</dbReference>
<dbReference type="Pfam" id="PF00293">
    <property type="entry name" value="NUDIX"/>
    <property type="match status" value="1"/>
</dbReference>
<dbReference type="CDD" id="cd02883">
    <property type="entry name" value="NUDIX_Hydrolase"/>
    <property type="match status" value="1"/>
</dbReference>
<dbReference type="STRING" id="1891926.Fuma_03187"/>
<dbReference type="InterPro" id="IPR020476">
    <property type="entry name" value="Nudix_hydrolase"/>
</dbReference>
<accession>A0A1P8WHN0</accession>